<dbReference type="InterPro" id="IPR000845">
    <property type="entry name" value="Nucleoside_phosphorylase_d"/>
</dbReference>
<dbReference type="InterPro" id="IPR044580">
    <property type="entry name" value="MTAN"/>
</dbReference>
<dbReference type="CDD" id="cd09008">
    <property type="entry name" value="MTAN"/>
    <property type="match status" value="1"/>
</dbReference>
<evidence type="ECO:0000313" key="2">
    <source>
        <dbReference type="EMBL" id="BDD10546.1"/>
    </source>
</evidence>
<accession>A0AAU9CN69</accession>
<dbReference type="PANTHER" id="PTHR46994">
    <property type="entry name" value="5'-METHYLTHIOADENOSINE/S-ADENOSYLHOMOCYSTEINE NUCLEOSIDASE 1"/>
    <property type="match status" value="1"/>
</dbReference>
<evidence type="ECO:0000259" key="1">
    <source>
        <dbReference type="Pfam" id="PF01048"/>
    </source>
</evidence>
<proteinExistence type="predicted"/>
<dbReference type="KEGG" id="fax:FUAX_29780"/>
<evidence type="ECO:0000313" key="3">
    <source>
        <dbReference type="Proteomes" id="UP001348817"/>
    </source>
</evidence>
<organism evidence="2 3">
    <name type="scientific">Fulvitalea axinellae</name>
    <dbReference type="NCBI Taxonomy" id="1182444"/>
    <lineage>
        <taxon>Bacteria</taxon>
        <taxon>Pseudomonadati</taxon>
        <taxon>Bacteroidota</taxon>
        <taxon>Cytophagia</taxon>
        <taxon>Cytophagales</taxon>
        <taxon>Persicobacteraceae</taxon>
        <taxon>Fulvitalea</taxon>
    </lineage>
</organism>
<feature type="domain" description="Nucleoside phosphorylase" evidence="1">
    <location>
        <begin position="2"/>
        <end position="222"/>
    </location>
</feature>
<dbReference type="Pfam" id="PF01048">
    <property type="entry name" value="PNP_UDP_1"/>
    <property type="match status" value="1"/>
</dbReference>
<dbReference type="Gene3D" id="3.40.50.1580">
    <property type="entry name" value="Nucleoside phosphorylase domain"/>
    <property type="match status" value="1"/>
</dbReference>
<reference evidence="2 3" key="1">
    <citation type="submission" date="2021-12" db="EMBL/GenBank/DDBJ databases">
        <title>Genome sequencing of bacteria with rrn-lacking chromosome and rrn-plasmid.</title>
        <authorList>
            <person name="Anda M."/>
            <person name="Iwasaki W."/>
        </authorList>
    </citation>
    <scope>NUCLEOTIDE SEQUENCE [LARGE SCALE GENOMIC DNA]</scope>
    <source>
        <strain evidence="2 3">DSM 100852</strain>
    </source>
</reference>
<dbReference type="SUPFAM" id="SSF53167">
    <property type="entry name" value="Purine and uridine phosphorylases"/>
    <property type="match status" value="1"/>
</dbReference>
<name>A0AAU9CN69_9BACT</name>
<protein>
    <submittedName>
        <fullName evidence="2">5'-methylthioadenosine/S-adenosylhomocysteine nucleosidase</fullName>
    </submittedName>
</protein>
<dbReference type="AlphaFoldDB" id="A0AAU9CN69"/>
<dbReference type="PANTHER" id="PTHR46994:SF1">
    <property type="entry name" value="5'-METHYLTHIOADENOSINE NUCLEOSIDASE"/>
    <property type="match status" value="1"/>
</dbReference>
<dbReference type="InterPro" id="IPR035994">
    <property type="entry name" value="Nucleoside_phosphorylase_sf"/>
</dbReference>
<dbReference type="GO" id="GO:0009116">
    <property type="term" value="P:nucleoside metabolic process"/>
    <property type="evidence" value="ECO:0007669"/>
    <property type="project" value="InterPro"/>
</dbReference>
<keyword evidence="3" id="KW-1185">Reference proteome</keyword>
<gene>
    <name evidence="2" type="primary">mtnN</name>
    <name evidence="2" type="ORF">FUAX_29780</name>
</gene>
<dbReference type="GO" id="GO:0019509">
    <property type="term" value="P:L-methionine salvage from methylthioadenosine"/>
    <property type="evidence" value="ECO:0007669"/>
    <property type="project" value="InterPro"/>
</dbReference>
<sequence>MAMEAEAAPLIERLGFSKVETDEPQLPFLAYETQFGELELSLVINGKDRRFGVESVGTQPATLATFWAIKRYNPELILNAGTCGAFISKGSDIADVYISESFRFHDRRISIPGYQAYGYGDYPAHTFTEMAEELGLKYATVSTGNSLDMCDTDMEIIDSLPVAVKEMEAAAIAWVAEQYGTPLVALKSVTDLVDGGKLAQEEFVENLGKASRALTEKTVSFLEALQKINAAETA</sequence>
<dbReference type="Proteomes" id="UP001348817">
    <property type="component" value="Chromosome"/>
</dbReference>
<dbReference type="EMBL" id="AP025314">
    <property type="protein sequence ID" value="BDD10546.1"/>
    <property type="molecule type" value="Genomic_DNA"/>
</dbReference>
<dbReference type="GO" id="GO:0008930">
    <property type="term" value="F:methylthioadenosine nucleosidase activity"/>
    <property type="evidence" value="ECO:0007669"/>
    <property type="project" value="InterPro"/>
</dbReference>